<keyword evidence="6" id="KW-1185">Reference proteome</keyword>
<proteinExistence type="predicted"/>
<dbReference type="SUPFAM" id="SSF53335">
    <property type="entry name" value="S-adenosyl-L-methionine-dependent methyltransferases"/>
    <property type="match status" value="1"/>
</dbReference>
<protein>
    <submittedName>
        <fullName evidence="5">Class I SAM-dependent methyltransferase</fullName>
    </submittedName>
</protein>
<name>A0ABY4M4J8_9ACTN</name>
<evidence type="ECO:0000256" key="3">
    <source>
        <dbReference type="SAM" id="MobiDB-lite"/>
    </source>
</evidence>
<dbReference type="Pfam" id="PF13649">
    <property type="entry name" value="Methyltransf_25"/>
    <property type="match status" value="1"/>
</dbReference>
<dbReference type="InterPro" id="IPR029063">
    <property type="entry name" value="SAM-dependent_MTases_sf"/>
</dbReference>
<reference evidence="5" key="1">
    <citation type="submission" date="2021-10" db="EMBL/GenBank/DDBJ databases">
        <title>Streptomyces nigrumlapis sp.nov.,an antimicrobial producing actinobacterium isolated from Black Gobi rocks.</title>
        <authorList>
            <person name="Wen Y."/>
            <person name="Zhang W."/>
            <person name="Liu X.G."/>
        </authorList>
    </citation>
    <scope>NUCLEOTIDE SEQUENCE</scope>
    <source>
        <strain evidence="5">ST13-2-2</strain>
    </source>
</reference>
<accession>A0ABY4M4J8</accession>
<evidence type="ECO:0000256" key="2">
    <source>
        <dbReference type="ARBA" id="ARBA00022679"/>
    </source>
</evidence>
<dbReference type="GO" id="GO:0008168">
    <property type="term" value="F:methyltransferase activity"/>
    <property type="evidence" value="ECO:0007669"/>
    <property type="project" value="UniProtKB-KW"/>
</dbReference>
<dbReference type="CDD" id="cd02440">
    <property type="entry name" value="AdoMet_MTases"/>
    <property type="match status" value="1"/>
</dbReference>
<dbReference type="RefSeq" id="WP_406707905.1">
    <property type="nucleotide sequence ID" value="NZ_CP086322.1"/>
</dbReference>
<dbReference type="PANTHER" id="PTHR43861">
    <property type="entry name" value="TRANS-ACONITATE 2-METHYLTRANSFERASE-RELATED"/>
    <property type="match status" value="1"/>
</dbReference>
<dbReference type="InterPro" id="IPR041698">
    <property type="entry name" value="Methyltransf_25"/>
</dbReference>
<feature type="region of interest" description="Disordered" evidence="3">
    <location>
        <begin position="137"/>
        <end position="200"/>
    </location>
</feature>
<dbReference type="PANTHER" id="PTHR43861:SF1">
    <property type="entry name" value="TRANS-ACONITATE 2-METHYLTRANSFERASE"/>
    <property type="match status" value="1"/>
</dbReference>
<sequence>MDSQFDSIVAAYEQSMNRLPFREHVEAYSLLKAIGSLTGLAVLDLGCGTGLYARRFRALGAKRVVGMDTSQSMIEYARRKEEQERHGITYVHHNATRSLDDGLAGAFDLVTSVYVLPYATSENDLAGMCATARQALSPRGAVRRDDPQPRLRHPPRLVPQLRHDAHHGPARRRRGHGPSDSAGRRPRDRRRRPPVVGPRP</sequence>
<keyword evidence="1 5" id="KW-0489">Methyltransferase</keyword>
<evidence type="ECO:0000259" key="4">
    <source>
        <dbReference type="Pfam" id="PF13649"/>
    </source>
</evidence>
<dbReference type="GO" id="GO:0032259">
    <property type="term" value="P:methylation"/>
    <property type="evidence" value="ECO:0007669"/>
    <property type="project" value="UniProtKB-KW"/>
</dbReference>
<dbReference type="EMBL" id="CP086322">
    <property type="protein sequence ID" value="UQA92327.1"/>
    <property type="molecule type" value="Genomic_DNA"/>
</dbReference>
<feature type="domain" description="Methyltransferase" evidence="4">
    <location>
        <begin position="42"/>
        <end position="140"/>
    </location>
</feature>
<dbReference type="Proteomes" id="UP000830115">
    <property type="component" value="Chromosome"/>
</dbReference>
<evidence type="ECO:0000313" key="6">
    <source>
        <dbReference type="Proteomes" id="UP000830115"/>
    </source>
</evidence>
<gene>
    <name evidence="5" type="ORF">K9S39_11160</name>
</gene>
<organism evidence="5 6">
    <name type="scientific">Streptomyces halobius</name>
    <dbReference type="NCBI Taxonomy" id="2879846"/>
    <lineage>
        <taxon>Bacteria</taxon>
        <taxon>Bacillati</taxon>
        <taxon>Actinomycetota</taxon>
        <taxon>Actinomycetes</taxon>
        <taxon>Kitasatosporales</taxon>
        <taxon>Streptomycetaceae</taxon>
        <taxon>Streptomyces</taxon>
    </lineage>
</organism>
<keyword evidence="2" id="KW-0808">Transferase</keyword>
<dbReference type="Gene3D" id="3.40.50.150">
    <property type="entry name" value="Vaccinia Virus protein VP39"/>
    <property type="match status" value="1"/>
</dbReference>
<evidence type="ECO:0000256" key="1">
    <source>
        <dbReference type="ARBA" id="ARBA00022603"/>
    </source>
</evidence>
<evidence type="ECO:0000313" key="5">
    <source>
        <dbReference type="EMBL" id="UQA92327.1"/>
    </source>
</evidence>
<feature type="compositionally biased region" description="Basic residues" evidence="3">
    <location>
        <begin position="184"/>
        <end position="193"/>
    </location>
</feature>